<organism evidence="2 3">
    <name type="scientific">Anaeroselena agilis</name>
    <dbReference type="NCBI Taxonomy" id="3063788"/>
    <lineage>
        <taxon>Bacteria</taxon>
        <taxon>Bacillati</taxon>
        <taxon>Bacillota</taxon>
        <taxon>Negativicutes</taxon>
        <taxon>Acetonemataceae</taxon>
        <taxon>Anaeroselena</taxon>
    </lineage>
</organism>
<dbReference type="PROSITE" id="PS51186">
    <property type="entry name" value="GNAT"/>
    <property type="match status" value="1"/>
</dbReference>
<dbReference type="InterPro" id="IPR016181">
    <property type="entry name" value="Acyl_CoA_acyltransferase"/>
</dbReference>
<dbReference type="Gene3D" id="3.40.630.30">
    <property type="match status" value="1"/>
</dbReference>
<dbReference type="InterPro" id="IPR053144">
    <property type="entry name" value="Acetyltransferase_Butenolide"/>
</dbReference>
<dbReference type="EMBL" id="JAUOZS010000001">
    <property type="protein sequence ID" value="MDT8902639.1"/>
    <property type="molecule type" value="Genomic_DNA"/>
</dbReference>
<name>A0ABU3P0R4_9FIRM</name>
<dbReference type="PANTHER" id="PTHR43233:SF1">
    <property type="entry name" value="FAMILY N-ACETYLTRANSFERASE, PUTATIVE (AFU_ORTHOLOGUE AFUA_6G03350)-RELATED"/>
    <property type="match status" value="1"/>
</dbReference>
<proteinExistence type="predicted"/>
<feature type="domain" description="N-acetyltransferase" evidence="1">
    <location>
        <begin position="9"/>
        <end position="135"/>
    </location>
</feature>
<evidence type="ECO:0000259" key="1">
    <source>
        <dbReference type="PROSITE" id="PS51186"/>
    </source>
</evidence>
<reference evidence="2 3" key="1">
    <citation type="submission" date="2023-07" db="EMBL/GenBank/DDBJ databases">
        <title>The novel representative of Negativicutes class, Anaeroselena agilis gen. nov. sp. nov.</title>
        <authorList>
            <person name="Prokofeva M.I."/>
            <person name="Elcheninov A.G."/>
            <person name="Klyukina A."/>
            <person name="Kublanov I.V."/>
            <person name="Frolov E.N."/>
            <person name="Podosokorskaya O.A."/>
        </authorList>
    </citation>
    <scope>NUCLEOTIDE SEQUENCE [LARGE SCALE GENOMIC DNA]</scope>
    <source>
        <strain evidence="2 3">4137-cl</strain>
    </source>
</reference>
<dbReference type="CDD" id="cd04301">
    <property type="entry name" value="NAT_SF"/>
    <property type="match status" value="1"/>
</dbReference>
<gene>
    <name evidence="2" type="ORF">Q4T40_15425</name>
</gene>
<protein>
    <submittedName>
        <fullName evidence="2">GNAT family N-acetyltransferase</fullName>
    </submittedName>
</protein>
<accession>A0ABU3P0R4</accession>
<comment type="caution">
    <text evidence="2">The sequence shown here is derived from an EMBL/GenBank/DDBJ whole genome shotgun (WGS) entry which is preliminary data.</text>
</comment>
<evidence type="ECO:0000313" key="2">
    <source>
        <dbReference type="EMBL" id="MDT8902639.1"/>
    </source>
</evidence>
<dbReference type="RefSeq" id="WP_413781116.1">
    <property type="nucleotide sequence ID" value="NZ_JAUOZS010000001.1"/>
</dbReference>
<dbReference type="PANTHER" id="PTHR43233">
    <property type="entry name" value="FAMILY N-ACETYLTRANSFERASE, PUTATIVE (AFU_ORTHOLOGUE AFUA_6G03350)-RELATED"/>
    <property type="match status" value="1"/>
</dbReference>
<evidence type="ECO:0000313" key="3">
    <source>
        <dbReference type="Proteomes" id="UP001254848"/>
    </source>
</evidence>
<dbReference type="Proteomes" id="UP001254848">
    <property type="component" value="Unassembled WGS sequence"/>
</dbReference>
<dbReference type="InterPro" id="IPR000182">
    <property type="entry name" value="GNAT_dom"/>
</dbReference>
<dbReference type="SUPFAM" id="SSF55729">
    <property type="entry name" value="Acyl-CoA N-acyltransferases (Nat)"/>
    <property type="match status" value="1"/>
</dbReference>
<dbReference type="Pfam" id="PF00583">
    <property type="entry name" value="Acetyltransf_1"/>
    <property type="match status" value="1"/>
</dbReference>
<keyword evidence="3" id="KW-1185">Reference proteome</keyword>
<sequence>MALKHDGYVFSRDKSLLSLDRVADLLARTYWAGNRGRDKILTSIDNSLCFGIYKDGHQVGFARAVTDYATVWWLADVVIDEAHRGKGLAKILIRYVTETEELRGVRGILITRDAHGLYEHFGFARDGQMFMMKNG</sequence>